<dbReference type="Gene3D" id="3.10.10.10">
    <property type="entry name" value="HIV Type 1 Reverse Transcriptase, subunit A, domain 1"/>
    <property type="match status" value="1"/>
</dbReference>
<dbReference type="PANTHER" id="PTHR24559">
    <property type="entry name" value="TRANSPOSON TY3-I GAG-POL POLYPROTEIN"/>
    <property type="match status" value="1"/>
</dbReference>
<proteinExistence type="predicted"/>
<keyword evidence="3" id="KW-1185">Reference proteome</keyword>
<dbReference type="PANTHER" id="PTHR24559:SF444">
    <property type="entry name" value="REVERSE TRANSCRIPTASE DOMAIN-CONTAINING PROTEIN"/>
    <property type="match status" value="1"/>
</dbReference>
<protein>
    <recommendedName>
        <fullName evidence="1">Reverse transcriptase domain-containing protein</fullName>
    </recommendedName>
</protein>
<evidence type="ECO:0000313" key="2">
    <source>
        <dbReference type="EMBL" id="KAK8914186.1"/>
    </source>
</evidence>
<dbReference type="InterPro" id="IPR043128">
    <property type="entry name" value="Rev_trsase/Diguanyl_cyclase"/>
</dbReference>
<dbReference type="InterPro" id="IPR043502">
    <property type="entry name" value="DNA/RNA_pol_sf"/>
</dbReference>
<sequence>MREYIQKNVDVFAWSAADMSGIDADVVCHRLNMDPKTRPIRQKMRIIATKLEESIHEEVKKLLDAGFISEIQYPSWVSKVVMVKKGDGRWRMLSPDSDASPDVKDVSFITREGCFSYKMMSFGLKNAGATYQCMMDRVFKNQRGRNLEVYVDDLIVKSRDVGSQLLDLGETFVTLRKFKMRLNPQKCVFGASRGMFLGHLLTPAKVEPNPNKVRAIVELASPHNAKEVKRLTGKLAGLSRFLSRVGEKCSPFFKALRGNQKFEWTGECKEAFRALKAQLSQAPLHQNPKEGEDLALYLGVGEEAVSSVLVEHSGQLAKWSIELSEFDVSFVPRLSIKAQAVADFLADYIVELEEEETPSREA</sequence>
<dbReference type="Pfam" id="PF00078">
    <property type="entry name" value="RVT_1"/>
    <property type="match status" value="1"/>
</dbReference>
<dbReference type="InterPro" id="IPR000477">
    <property type="entry name" value="RT_dom"/>
</dbReference>
<evidence type="ECO:0000259" key="1">
    <source>
        <dbReference type="Pfam" id="PF00078"/>
    </source>
</evidence>
<dbReference type="CDD" id="cd01647">
    <property type="entry name" value="RT_LTR"/>
    <property type="match status" value="1"/>
</dbReference>
<name>A0AAP0ATE7_9ASPA</name>
<dbReference type="EMBL" id="JBBWWQ010000021">
    <property type="protein sequence ID" value="KAK8914186.1"/>
    <property type="molecule type" value="Genomic_DNA"/>
</dbReference>
<evidence type="ECO:0000313" key="3">
    <source>
        <dbReference type="Proteomes" id="UP001418222"/>
    </source>
</evidence>
<reference evidence="2 3" key="1">
    <citation type="journal article" date="2022" name="Nat. Plants">
        <title>Genomes of leafy and leafless Platanthera orchids illuminate the evolution of mycoheterotrophy.</title>
        <authorList>
            <person name="Li M.H."/>
            <person name="Liu K.W."/>
            <person name="Li Z."/>
            <person name="Lu H.C."/>
            <person name="Ye Q.L."/>
            <person name="Zhang D."/>
            <person name="Wang J.Y."/>
            <person name="Li Y.F."/>
            <person name="Zhong Z.M."/>
            <person name="Liu X."/>
            <person name="Yu X."/>
            <person name="Liu D.K."/>
            <person name="Tu X.D."/>
            <person name="Liu B."/>
            <person name="Hao Y."/>
            <person name="Liao X.Y."/>
            <person name="Jiang Y.T."/>
            <person name="Sun W.H."/>
            <person name="Chen J."/>
            <person name="Chen Y.Q."/>
            <person name="Ai Y."/>
            <person name="Zhai J.W."/>
            <person name="Wu S.S."/>
            <person name="Zhou Z."/>
            <person name="Hsiao Y.Y."/>
            <person name="Wu W.L."/>
            <person name="Chen Y.Y."/>
            <person name="Lin Y.F."/>
            <person name="Hsu J.L."/>
            <person name="Li C.Y."/>
            <person name="Wang Z.W."/>
            <person name="Zhao X."/>
            <person name="Zhong W.Y."/>
            <person name="Ma X.K."/>
            <person name="Ma L."/>
            <person name="Huang J."/>
            <person name="Chen G.Z."/>
            <person name="Huang M.Z."/>
            <person name="Huang L."/>
            <person name="Peng D.H."/>
            <person name="Luo Y.B."/>
            <person name="Zou S.Q."/>
            <person name="Chen S.P."/>
            <person name="Lan S."/>
            <person name="Tsai W.C."/>
            <person name="Van de Peer Y."/>
            <person name="Liu Z.J."/>
        </authorList>
    </citation>
    <scope>NUCLEOTIDE SEQUENCE [LARGE SCALE GENOMIC DNA]</scope>
    <source>
        <strain evidence="2">Lor287</strain>
    </source>
</reference>
<dbReference type="Gene3D" id="3.30.70.270">
    <property type="match status" value="2"/>
</dbReference>
<comment type="caution">
    <text evidence="2">The sequence shown here is derived from an EMBL/GenBank/DDBJ whole genome shotgun (WGS) entry which is preliminary data.</text>
</comment>
<dbReference type="Proteomes" id="UP001418222">
    <property type="component" value="Unassembled WGS sequence"/>
</dbReference>
<dbReference type="SUPFAM" id="SSF56672">
    <property type="entry name" value="DNA/RNA polymerases"/>
    <property type="match status" value="1"/>
</dbReference>
<feature type="domain" description="Reverse transcriptase" evidence="1">
    <location>
        <begin position="110"/>
        <end position="199"/>
    </location>
</feature>
<dbReference type="InterPro" id="IPR053134">
    <property type="entry name" value="RNA-dir_DNA_polymerase"/>
</dbReference>
<dbReference type="AlphaFoldDB" id="A0AAP0ATE7"/>
<organism evidence="2 3">
    <name type="scientific">Platanthera zijinensis</name>
    <dbReference type="NCBI Taxonomy" id="2320716"/>
    <lineage>
        <taxon>Eukaryota</taxon>
        <taxon>Viridiplantae</taxon>
        <taxon>Streptophyta</taxon>
        <taxon>Embryophyta</taxon>
        <taxon>Tracheophyta</taxon>
        <taxon>Spermatophyta</taxon>
        <taxon>Magnoliopsida</taxon>
        <taxon>Liliopsida</taxon>
        <taxon>Asparagales</taxon>
        <taxon>Orchidaceae</taxon>
        <taxon>Orchidoideae</taxon>
        <taxon>Orchideae</taxon>
        <taxon>Orchidinae</taxon>
        <taxon>Platanthera</taxon>
    </lineage>
</organism>
<accession>A0AAP0ATE7</accession>
<gene>
    <name evidence="2" type="ORF">KSP39_PZI024498</name>
</gene>